<dbReference type="AlphaFoldDB" id="A0A2S7KQQ5"/>
<evidence type="ECO:0008006" key="4">
    <source>
        <dbReference type="Google" id="ProtNLM"/>
    </source>
</evidence>
<sequence length="261" mass="29704">MIRTLIALFFLFSLVTDSFAQRKIGDYTYIVVPYQYTFLKGKDTHRLNTLTRYELRNYGYEAVFQEELPEDLKRCDVLWLEAESKTGFPYTKTTVHLKDCNGFTVYSTKEGKSKEKEYKVAYQESMRRALESFELTALAAAEAATPSEGTERSRKTTAAVVATEEAANAAAEEVSAKEVVMSDQETYSYQDFQLIARGDQFEIRRAGEKIGTMVPTSQKNTYLVNTNGFSGIARKTKNGFEIERQVEGQSDLMVMKFVKDE</sequence>
<gene>
    <name evidence="2" type="ORF">BST85_08665</name>
</gene>
<accession>A0A2S7KQQ5</accession>
<dbReference type="EMBL" id="MQUB01000001">
    <property type="protein sequence ID" value="PQB04955.1"/>
    <property type="molecule type" value="Genomic_DNA"/>
</dbReference>
<proteinExistence type="predicted"/>
<keyword evidence="1" id="KW-0732">Signal</keyword>
<keyword evidence="3" id="KW-1185">Reference proteome</keyword>
<dbReference type="RefSeq" id="WP_104812885.1">
    <property type="nucleotide sequence ID" value="NZ_MQUB01000001.1"/>
</dbReference>
<evidence type="ECO:0000256" key="1">
    <source>
        <dbReference type="SAM" id="SignalP"/>
    </source>
</evidence>
<reference evidence="2 3" key="1">
    <citation type="submission" date="2016-11" db="EMBL/GenBank/DDBJ databases">
        <title>Trade-off between light-utilization and light-protection in marine flavobacteria.</title>
        <authorList>
            <person name="Kumagai Y."/>
        </authorList>
    </citation>
    <scope>NUCLEOTIDE SEQUENCE [LARGE SCALE GENOMIC DNA]</scope>
    <source>
        <strain evidence="2 3">NBRC 107741</strain>
    </source>
</reference>
<comment type="caution">
    <text evidence="2">The sequence shown here is derived from an EMBL/GenBank/DDBJ whole genome shotgun (WGS) entry which is preliminary data.</text>
</comment>
<feature type="signal peptide" evidence="1">
    <location>
        <begin position="1"/>
        <end position="20"/>
    </location>
</feature>
<evidence type="ECO:0000313" key="3">
    <source>
        <dbReference type="Proteomes" id="UP000239800"/>
    </source>
</evidence>
<protein>
    <recommendedName>
        <fullName evidence="4">DUF4468 domain-containing protein</fullName>
    </recommendedName>
</protein>
<feature type="chain" id="PRO_5015660112" description="DUF4468 domain-containing protein" evidence="1">
    <location>
        <begin position="21"/>
        <end position="261"/>
    </location>
</feature>
<dbReference type="OrthoDB" id="1274006at2"/>
<evidence type="ECO:0000313" key="2">
    <source>
        <dbReference type="EMBL" id="PQB04955.1"/>
    </source>
</evidence>
<organism evidence="2 3">
    <name type="scientific">Aureitalea marina</name>
    <dbReference type="NCBI Taxonomy" id="930804"/>
    <lineage>
        <taxon>Bacteria</taxon>
        <taxon>Pseudomonadati</taxon>
        <taxon>Bacteroidota</taxon>
        <taxon>Flavobacteriia</taxon>
        <taxon>Flavobacteriales</taxon>
        <taxon>Flavobacteriaceae</taxon>
        <taxon>Aureitalea</taxon>
    </lineage>
</organism>
<dbReference type="Proteomes" id="UP000239800">
    <property type="component" value="Unassembled WGS sequence"/>
</dbReference>
<name>A0A2S7KQQ5_9FLAO</name>